<keyword evidence="11" id="KW-1185">Reference proteome</keyword>
<feature type="region of interest" description="Disordered" evidence="7">
    <location>
        <begin position="197"/>
        <end position="288"/>
    </location>
</feature>
<feature type="region of interest" description="Disordered" evidence="7">
    <location>
        <begin position="1938"/>
        <end position="1972"/>
    </location>
</feature>
<reference evidence="9" key="2">
    <citation type="submission" date="2010-11" db="EMBL/GenBank/DDBJ databases">
        <authorList>
            <consortium name="The Broad Institute Genome Sequencing Platform"/>
            <person name="Earl A."/>
            <person name="Ward D."/>
            <person name="Feldgarden M."/>
            <person name="Gevers D."/>
            <person name="Butler R."/>
            <person name="Young S.K."/>
            <person name="Zeng Q."/>
            <person name="Gargeya S."/>
            <person name="Fitzgerald M."/>
            <person name="Haas B."/>
            <person name="Abouelleil A."/>
            <person name="Alvarado L."/>
            <person name="Arachchi H.M."/>
            <person name="Berlin A."/>
            <person name="Brown A."/>
            <person name="Chapman S.B."/>
            <person name="Chen Z."/>
            <person name="Dunbar C."/>
            <person name="Freedman E."/>
            <person name="Gearin G."/>
            <person name="Gellesch M."/>
            <person name="Goldberg J."/>
            <person name="Griggs A."/>
            <person name="Gujja S."/>
            <person name="Heilman E."/>
            <person name="Heiman D."/>
            <person name="Howarth C."/>
            <person name="Larson L."/>
            <person name="Lui A."/>
            <person name="MacDonald P.J.P."/>
            <person name="Mehta T."/>
            <person name="Montmayeur A."/>
            <person name="Murphy C."/>
            <person name="Neiman D."/>
            <person name="Pearson M."/>
            <person name="Priest M."/>
            <person name="Roberts A."/>
            <person name="Saif S."/>
            <person name="Shea T."/>
            <person name="Shenoy N."/>
            <person name="Sisk P."/>
            <person name="Stolte C."/>
            <person name="Sykes S."/>
            <person name="White J."/>
            <person name="Yandava C."/>
            <person name="Wortman J."/>
            <person name="Nusbaum C."/>
            <person name="Birren B."/>
        </authorList>
    </citation>
    <scope>NUCLEOTIDE SEQUENCE</scope>
    <source>
        <strain evidence="9">P1A1 Lamole</strain>
    </source>
</reference>
<feature type="compositionally biased region" description="Low complexity" evidence="7">
    <location>
        <begin position="206"/>
        <end position="218"/>
    </location>
</feature>
<name>U5HH28_USTV1</name>
<dbReference type="GO" id="GO:0034087">
    <property type="term" value="P:establishment of mitotic sister chromatid cohesion"/>
    <property type="evidence" value="ECO:0007669"/>
    <property type="project" value="TreeGrafter"/>
</dbReference>
<evidence type="ECO:0000256" key="5">
    <source>
        <dbReference type="ARBA" id="ARBA00023306"/>
    </source>
</evidence>
<reference evidence="11" key="1">
    <citation type="submission" date="2010-11" db="EMBL/GenBank/DDBJ databases">
        <title>The genome sequence of Microbotryum violaceum strain p1A1 Lamole.</title>
        <authorList>
            <person name="Cuomo C."/>
            <person name="Perlin M."/>
            <person name="Young S.K."/>
            <person name="Zeng Q."/>
            <person name="Gargeya S."/>
            <person name="Alvarado L."/>
            <person name="Berlin A."/>
            <person name="Chapman S.B."/>
            <person name="Chen Z."/>
            <person name="Freedman E."/>
            <person name="Gellesch M."/>
            <person name="Goldberg J."/>
            <person name="Griggs A."/>
            <person name="Gujja S."/>
            <person name="Heilman E."/>
            <person name="Heiman D."/>
            <person name="Howarth C."/>
            <person name="Mehta T."/>
            <person name="Neiman D."/>
            <person name="Pearson M."/>
            <person name="Roberts A."/>
            <person name="Saif S."/>
            <person name="Shea T."/>
            <person name="Shenoy N."/>
            <person name="Sisk P."/>
            <person name="Stolte C."/>
            <person name="Sykes S."/>
            <person name="White J."/>
            <person name="Yandava C."/>
            <person name="Haas B."/>
            <person name="Nusbaum C."/>
            <person name="Birren B."/>
        </authorList>
    </citation>
    <scope>NUCLEOTIDE SEQUENCE [LARGE SCALE GENOMIC DNA]</scope>
    <source>
        <strain evidence="11">p1A1 Lamole</strain>
    </source>
</reference>
<proteinExistence type="inferred from homology"/>
<dbReference type="HOGENOM" id="CLU_000655_0_0_1"/>
<dbReference type="GO" id="GO:0061775">
    <property type="term" value="F:cohesin loader activity"/>
    <property type="evidence" value="ECO:0007669"/>
    <property type="project" value="InterPro"/>
</dbReference>
<dbReference type="InterPro" id="IPR011989">
    <property type="entry name" value="ARM-like"/>
</dbReference>
<organism evidence="9">
    <name type="scientific">Microbotryum lychnidis-dioicae (strain p1A1 Lamole / MvSl-1064)</name>
    <name type="common">Anther smut fungus</name>
    <dbReference type="NCBI Taxonomy" id="683840"/>
    <lineage>
        <taxon>Eukaryota</taxon>
        <taxon>Fungi</taxon>
        <taxon>Dikarya</taxon>
        <taxon>Basidiomycota</taxon>
        <taxon>Pucciniomycotina</taxon>
        <taxon>Microbotryomycetes</taxon>
        <taxon>Microbotryales</taxon>
        <taxon>Microbotryaceae</taxon>
        <taxon>Microbotryum</taxon>
    </lineage>
</organism>
<sequence length="2080" mass="223128">MNGSDDAQANIERSARDLIRGYPLAAGLTSVADVINHLPPPRPCTLTLFAHPASLSLHAGPQEPLFEQFAQEIGTLLDPTLRNDPYIEQWRQMEMARAAEALQQPVQAFAHQGYPQGTTSIPPYSVNPSPTGLVAPPAKTLTSQLLDTIGFPYPPLPSMTRVAQNPDADRTLTTDIDRSQSATFFEEYLAAEAQGRLARAPPPPSLLSSPSKSSTSSLMMAQTPPRAGPVNTLFSREKSGCKPPRMLPPTSSPDPLLMSGGASNSFNGHRYARPHQSSSPTASPSRHPSFTLEIEVDASRSPKRRLAAYGTTESQRAHMLVDSDHEVQTPHAAAGMESAVKRFKLGTSSDVDGVDSSSASTSRVLQSGKGTIKANAAQGVVDRLSDLLADLFSSDDSYINDTSSSHVHAAASTAPNLTSENKVFFNESATTIDGLPLLDGAVLRTLIQQLSNVHAKRAGEELLEDVEEGGVARLLKIVERSWSGVEELRVWPHVANKETNGGGGARARSASNGKRAKFARRGSSESPQKGRGSRGSPRAVESEEELEYDPDEDATTMTTRPHSPKSRSRSRTPSAANALMDVDGVEAADIEPTVATKDERVWTDDTLDDFDRCARHIADAVLAIRVALLVLTMTLLPKSLYSVDYLLSILTSLRYAFDTLIFPLVEAQTDSHLTDLLAGRRTEIQALCESLAATTPLVTRLVQQQELSEEIVISSVYFALGPFFHEAAPAPTGKGKRVDTNVAALAMKGLRMASLGLTRGLYGRYADQRAWIMEEVLGNLTKLDVAKKGRGAIRLRNGSSIHTLSALILNLVQTCETGLCAQVASRIAGADQNGLGLSSSAVFSPTLDEDNDELSWEPAPHQDDAAANGGVDDALDVAYRDLVKPALDAATKSAYTVVSYLLTKSSKAGKASSGSIETEYRAVFDNLIADLLVTLHLPEWPAAEIVLHVCCKSMLNSLADTKSTHEGNALKNIALDHLCSIGARLRQDAASEPPSSTSSATSTVLGNLGDIVGKEDVAALDAYVKAQRAVVRHLVRRDQHDGVADFAAATFGADLVAALHKSTSLLAHYTPEELEHTEVGRLAQLFHARLRHHATTAWIFSSGDDDVFGPSPEAEQPVVDDLAVQLARGRPLAGLYDSILALVVESSESTAVALRTKALRGIGVLVAQDPELFHRSEVRAGIEHRMLDGSPAVRDAAIELVGKYVVNRPALATRYLPQIAERITDTGLSVRKRVVRLLKTLYGVVATEEQRIDICRKLVWRTLDEDDGVKELAVDAIEELWFTRWGRHGDAGGGASHSGSATPVGGGGQVETLGATVGATDERYDVGTHEPRIDQLAHLVMAITGGENRDRAPPVDEVLRIVLARHRDKTSTTTAAVAATATSTATNASTTTPLERLRDITESLIDGLLEDEEGSRNIVACVKTVHVLVSVDASLLSTSKATILLPFLKSATTPQEQIVSDYLLKIFRSAVTTMPKTSTKFAKDLQSALMPMLNKPSSSATTLQEVVACYCAVVRGQTHDFGAMINVFRVSVERLLATVKILMAMAAGGGAAAVVGPTKGDPTKALPILCFLSSLFCEHANLDQLRIQYPQTKAQINQITPKSISEHVYGILVKLHQLQISPVVSAAALSSLGFLFRAYPTLMLLPPSTSIMDAIFASPAQQTQLQLLKIMQDFLGSQARAGGPTTAAAPLLVGASKRAAAAAKAHGAVKLEELVGNVDGFADSGVASAISQRYIDQILASTLSTNGAIQRVGVELLTAVAHSGFSHPLTIAPHLVALTTSPDAQTLSQAHATLSLMYQKHASLLSTRFLEPAKVAFTFSRSNARGANQSQRITGYLGDPPVSHFGRWYGLLQKEKRVVQLDFLKTLTRALEVEPGASCSDDDVAFVRYIAEALSTLDYKRYEEPLSVIAHLNSALAVSGLQVLHLLEAGLDEGAEWLDDEAPSSMPPEGTDGQQLPATSKGDRIAPAPSPDLARQSVRCGIALLLRDHLKTLYSITDAKLSKYAPGKKSALGDRAVNRRAEAPLALGSDDYARMPFALTPMSTPAELIQQRHEYIRMIQEDGTITTLDESEMEGEDMNP</sequence>
<dbReference type="InterPro" id="IPR026003">
    <property type="entry name" value="Cohesin_HEAT"/>
</dbReference>
<evidence type="ECO:0000313" key="11">
    <source>
        <dbReference type="Proteomes" id="UP000017200"/>
    </source>
</evidence>
<evidence type="ECO:0000256" key="7">
    <source>
        <dbReference type="SAM" id="MobiDB-lite"/>
    </source>
</evidence>
<feature type="domain" description="Sister chromatid cohesion C-terminal" evidence="8">
    <location>
        <begin position="1727"/>
        <end position="1914"/>
    </location>
</feature>
<dbReference type="EMBL" id="GL541758">
    <property type="protein sequence ID" value="KDE03107.1"/>
    <property type="molecule type" value="Genomic_DNA"/>
</dbReference>
<comment type="similarity">
    <text evidence="2 6">Belongs to the SCC2/Nipped-B family.</text>
</comment>
<evidence type="ECO:0000256" key="2">
    <source>
        <dbReference type="ARBA" id="ARBA00009252"/>
    </source>
</evidence>
<dbReference type="GO" id="GO:1990414">
    <property type="term" value="P:replication-born double-strand break repair via sister chromatid exchange"/>
    <property type="evidence" value="ECO:0007669"/>
    <property type="project" value="TreeGrafter"/>
</dbReference>
<dbReference type="GO" id="GO:0090694">
    <property type="term" value="C:Scc2-Scc4 cohesin loading complex"/>
    <property type="evidence" value="ECO:0007669"/>
    <property type="project" value="TreeGrafter"/>
</dbReference>
<dbReference type="GO" id="GO:0140588">
    <property type="term" value="P:chromatin looping"/>
    <property type="evidence" value="ECO:0007669"/>
    <property type="project" value="InterPro"/>
</dbReference>
<dbReference type="GO" id="GO:0010468">
    <property type="term" value="P:regulation of gene expression"/>
    <property type="evidence" value="ECO:0007669"/>
    <property type="project" value="InterPro"/>
</dbReference>
<evidence type="ECO:0000256" key="6">
    <source>
        <dbReference type="RuleBase" id="RU364107"/>
    </source>
</evidence>
<dbReference type="OrthoDB" id="418242at2759"/>
<dbReference type="PANTHER" id="PTHR21704:SF18">
    <property type="entry name" value="NIPPED-B-LIKE PROTEIN"/>
    <property type="match status" value="1"/>
</dbReference>
<keyword evidence="3 6" id="KW-0677">Repeat</keyword>
<dbReference type="GO" id="GO:0003682">
    <property type="term" value="F:chromatin binding"/>
    <property type="evidence" value="ECO:0007669"/>
    <property type="project" value="TreeGrafter"/>
</dbReference>
<dbReference type="EMBL" id="AEIJ01000752">
    <property type="status" value="NOT_ANNOTATED_CDS"/>
    <property type="molecule type" value="Genomic_DNA"/>
</dbReference>
<keyword evidence="4 6" id="KW-0539">Nucleus</keyword>
<protein>
    <recommendedName>
        <fullName evidence="6">Sister chromatid cohesion protein</fullName>
    </recommendedName>
</protein>
<feature type="compositionally biased region" description="Acidic residues" evidence="7">
    <location>
        <begin position="542"/>
        <end position="554"/>
    </location>
</feature>
<evidence type="ECO:0000313" key="10">
    <source>
        <dbReference type="EnsemblFungi" id="MVLG_06369T0"/>
    </source>
</evidence>
<reference evidence="10" key="4">
    <citation type="submission" date="2015-06" db="UniProtKB">
        <authorList>
            <consortium name="EnsemblFungi"/>
        </authorList>
    </citation>
    <scope>IDENTIFICATION</scope>
</reference>
<dbReference type="InterPro" id="IPR016024">
    <property type="entry name" value="ARM-type_fold"/>
</dbReference>
<evidence type="ECO:0000256" key="3">
    <source>
        <dbReference type="ARBA" id="ARBA00022737"/>
    </source>
</evidence>
<dbReference type="Pfam" id="PF12830">
    <property type="entry name" value="Nipped-B_C"/>
    <property type="match status" value="1"/>
</dbReference>
<dbReference type="CDD" id="cd23958">
    <property type="entry name" value="SCC2"/>
    <property type="match status" value="1"/>
</dbReference>
<evidence type="ECO:0000313" key="9">
    <source>
        <dbReference type="EMBL" id="KDE03107.1"/>
    </source>
</evidence>
<gene>
    <name evidence="9" type="ORF">MVLG_06369</name>
</gene>
<reference evidence="9 11" key="3">
    <citation type="journal article" date="2015" name="BMC Genomics">
        <title>Sex and parasites: genomic and transcriptomic analysis of Microbotryum lychnidis-dioicae, the biotrophic and plant-castrating anther smut fungus.</title>
        <authorList>
            <person name="Perlin M.H."/>
            <person name="Amselem J."/>
            <person name="Fontanillas E."/>
            <person name="Toh S.S."/>
            <person name="Chen Z."/>
            <person name="Goldberg J."/>
            <person name="Duplessis S."/>
            <person name="Henrissat B."/>
            <person name="Young S."/>
            <person name="Zeng Q."/>
            <person name="Aguileta G."/>
            <person name="Petit E."/>
            <person name="Badouin H."/>
            <person name="Andrews J."/>
            <person name="Razeeq D."/>
            <person name="Gabaldon T."/>
            <person name="Quesneville H."/>
            <person name="Giraud T."/>
            <person name="Hood M.E."/>
            <person name="Schultz D.J."/>
            <person name="Cuomo C.A."/>
        </authorList>
    </citation>
    <scope>NUCLEOTIDE SEQUENCE [LARGE SCALE GENOMIC DNA]</scope>
    <source>
        <strain evidence="9">P1A1 Lamole</strain>
        <strain evidence="11">p1A1 Lamole</strain>
    </source>
</reference>
<dbReference type="FunCoup" id="U5HH28">
    <property type="interactions" value="145"/>
</dbReference>
<comment type="subcellular location">
    <subcellularLocation>
        <location evidence="1 6">Nucleus</location>
    </subcellularLocation>
</comment>
<evidence type="ECO:0000259" key="8">
    <source>
        <dbReference type="Pfam" id="PF12830"/>
    </source>
</evidence>
<dbReference type="PANTHER" id="PTHR21704">
    <property type="entry name" value="NIPPED-B-LIKE PROTEIN DELANGIN SCC2-RELATED"/>
    <property type="match status" value="1"/>
</dbReference>
<dbReference type="InterPro" id="IPR024986">
    <property type="entry name" value="Nipped-B_C"/>
</dbReference>
<feature type="compositionally biased region" description="Polar residues" evidence="7">
    <location>
        <begin position="275"/>
        <end position="288"/>
    </location>
</feature>
<dbReference type="Proteomes" id="UP000017200">
    <property type="component" value="Unassembled WGS sequence"/>
</dbReference>
<dbReference type="Gene3D" id="1.25.10.10">
    <property type="entry name" value="Leucine-rich Repeat Variant"/>
    <property type="match status" value="1"/>
</dbReference>
<dbReference type="SUPFAM" id="SSF48371">
    <property type="entry name" value="ARM repeat"/>
    <property type="match status" value="1"/>
</dbReference>
<keyword evidence="5 6" id="KW-0131">Cell cycle</keyword>
<dbReference type="InterPro" id="IPR033031">
    <property type="entry name" value="Scc2/Nipped-B"/>
</dbReference>
<feature type="region of interest" description="Disordered" evidence="7">
    <location>
        <begin position="495"/>
        <end position="577"/>
    </location>
</feature>
<dbReference type="GO" id="GO:0071169">
    <property type="term" value="P:establishment of protein localization to chromatin"/>
    <property type="evidence" value="ECO:0007669"/>
    <property type="project" value="TreeGrafter"/>
</dbReference>
<dbReference type="InParanoid" id="U5HH28"/>
<dbReference type="Pfam" id="PF12765">
    <property type="entry name" value="Cohesin_HEAT"/>
    <property type="match status" value="1"/>
</dbReference>
<feature type="region of interest" description="Disordered" evidence="7">
    <location>
        <begin position="848"/>
        <end position="867"/>
    </location>
</feature>
<evidence type="ECO:0000256" key="1">
    <source>
        <dbReference type="ARBA" id="ARBA00004123"/>
    </source>
</evidence>
<dbReference type="OMA" id="GSTDWPA"/>
<accession>U5HH28</accession>
<dbReference type="STRING" id="683840.U5HH28"/>
<evidence type="ECO:0000256" key="4">
    <source>
        <dbReference type="ARBA" id="ARBA00023242"/>
    </source>
</evidence>
<dbReference type="EnsemblFungi" id="MVLG_06369T0">
    <property type="protein sequence ID" value="MVLG_06369T0"/>
    <property type="gene ID" value="MVLG_06369"/>
</dbReference>